<evidence type="ECO:0000256" key="3">
    <source>
        <dbReference type="ARBA" id="ARBA00022475"/>
    </source>
</evidence>
<feature type="transmembrane region" description="Helical" evidence="7">
    <location>
        <begin position="160"/>
        <end position="179"/>
    </location>
</feature>
<evidence type="ECO:0000256" key="6">
    <source>
        <dbReference type="ARBA" id="ARBA00023136"/>
    </source>
</evidence>
<feature type="transmembrane region" description="Helical" evidence="7">
    <location>
        <begin position="37"/>
        <end position="58"/>
    </location>
</feature>
<feature type="transmembrane region" description="Helical" evidence="7">
    <location>
        <begin position="260"/>
        <end position="277"/>
    </location>
</feature>
<proteinExistence type="inferred from homology"/>
<evidence type="ECO:0000256" key="5">
    <source>
        <dbReference type="ARBA" id="ARBA00022989"/>
    </source>
</evidence>
<organism evidence="9 10">
    <name type="scientific">Paenibacillus tyrfis</name>
    <dbReference type="NCBI Taxonomy" id="1501230"/>
    <lineage>
        <taxon>Bacteria</taxon>
        <taxon>Bacillati</taxon>
        <taxon>Bacillota</taxon>
        <taxon>Bacilli</taxon>
        <taxon>Bacillales</taxon>
        <taxon>Paenibacillaceae</taxon>
        <taxon>Paenibacillus</taxon>
    </lineage>
</organism>
<feature type="transmembrane region" description="Helical" evidence="7">
    <location>
        <begin position="128"/>
        <end position="148"/>
    </location>
</feature>
<dbReference type="eggNOG" id="COG0697">
    <property type="taxonomic scope" value="Bacteria"/>
</dbReference>
<evidence type="ECO:0000256" key="7">
    <source>
        <dbReference type="SAM" id="Phobius"/>
    </source>
</evidence>
<comment type="caution">
    <text evidence="9">The sequence shown here is derived from an EMBL/GenBank/DDBJ whole genome shotgun (WGS) entry which is preliminary data.</text>
</comment>
<reference evidence="9 10" key="1">
    <citation type="submission" date="2014-06" db="EMBL/GenBank/DDBJ databases">
        <title>Draft genome sequence of Paenibacillus sp. MSt1.</title>
        <authorList>
            <person name="Aw Y.K."/>
            <person name="Ong K.S."/>
            <person name="Gan H.M."/>
            <person name="Lee S.M."/>
        </authorList>
    </citation>
    <scope>NUCLEOTIDE SEQUENCE [LARGE SCALE GENOMIC DNA]</scope>
    <source>
        <strain evidence="9 10">MSt1</strain>
    </source>
</reference>
<feature type="transmembrane region" description="Helical" evidence="7">
    <location>
        <begin position="12"/>
        <end position="31"/>
    </location>
</feature>
<dbReference type="Pfam" id="PF00892">
    <property type="entry name" value="EamA"/>
    <property type="match status" value="2"/>
</dbReference>
<sequence length="313" mass="33746">MNRNTLLTGITYCLIPVLAWGGMFPVMQVALKILDPFYFTTIRYIWAGLILLGMLIVSEGKNVLRVEGKSWKLLFFGAAGFSGFGFLTFVGQQLSGPSGAIIASVIMALMPLMTTCVNWAMNKSKPKLSTFISIFIALSGALLVITNGDPSLIVQTKEHIGASLLIMLGALCWVVYTMGGSQFAGWSPLRYTALTTCFGSLMNILIVLSATVFGALTMPSAERIGSAGAELLYMILIAGVLAVFTWNVGNKILKPENGMLFMNIVPVTTVTISAFQGVEVGRLQLAGILIVIIALVMNNLVQRQRKKAGEYAK</sequence>
<dbReference type="InterPro" id="IPR037185">
    <property type="entry name" value="EmrE-like"/>
</dbReference>
<accession>A0A081NVH8</accession>
<dbReference type="EMBL" id="JNVM01000038">
    <property type="protein sequence ID" value="KEQ22451.1"/>
    <property type="molecule type" value="Genomic_DNA"/>
</dbReference>
<dbReference type="PANTHER" id="PTHR32322:SF18">
    <property type="entry name" value="S-ADENOSYLMETHIONINE_S-ADENOSYLHOMOCYSTEINE TRANSPORTER"/>
    <property type="match status" value="1"/>
</dbReference>
<comment type="similarity">
    <text evidence="2">Belongs to the EamA transporter family.</text>
</comment>
<evidence type="ECO:0000259" key="8">
    <source>
        <dbReference type="Pfam" id="PF00892"/>
    </source>
</evidence>
<feature type="transmembrane region" description="Helical" evidence="7">
    <location>
        <begin position="101"/>
        <end position="121"/>
    </location>
</feature>
<dbReference type="GO" id="GO:0005886">
    <property type="term" value="C:plasma membrane"/>
    <property type="evidence" value="ECO:0007669"/>
    <property type="project" value="UniProtKB-SubCell"/>
</dbReference>
<feature type="domain" description="EamA" evidence="8">
    <location>
        <begin position="8"/>
        <end position="145"/>
    </location>
</feature>
<dbReference type="InterPro" id="IPR050638">
    <property type="entry name" value="AA-Vitamin_Transporters"/>
</dbReference>
<name>A0A081NVH8_9BACL</name>
<feature type="transmembrane region" description="Helical" evidence="7">
    <location>
        <begin position="70"/>
        <end position="89"/>
    </location>
</feature>
<dbReference type="PANTHER" id="PTHR32322">
    <property type="entry name" value="INNER MEMBRANE TRANSPORTER"/>
    <property type="match status" value="1"/>
</dbReference>
<keyword evidence="5 7" id="KW-1133">Transmembrane helix</keyword>
<dbReference type="RefSeq" id="WP_036691236.1">
    <property type="nucleotide sequence ID" value="NZ_JNVM01000038.1"/>
</dbReference>
<feature type="domain" description="EamA" evidence="8">
    <location>
        <begin position="163"/>
        <end position="299"/>
    </location>
</feature>
<feature type="transmembrane region" description="Helical" evidence="7">
    <location>
        <begin position="231"/>
        <end position="248"/>
    </location>
</feature>
<evidence type="ECO:0000313" key="10">
    <source>
        <dbReference type="Proteomes" id="UP000028123"/>
    </source>
</evidence>
<feature type="transmembrane region" description="Helical" evidence="7">
    <location>
        <begin position="191"/>
        <end position="216"/>
    </location>
</feature>
<dbReference type="Proteomes" id="UP000028123">
    <property type="component" value="Unassembled WGS sequence"/>
</dbReference>
<dbReference type="InterPro" id="IPR000620">
    <property type="entry name" value="EamA_dom"/>
</dbReference>
<evidence type="ECO:0000256" key="4">
    <source>
        <dbReference type="ARBA" id="ARBA00022692"/>
    </source>
</evidence>
<keyword evidence="10" id="KW-1185">Reference proteome</keyword>
<feature type="transmembrane region" description="Helical" evidence="7">
    <location>
        <begin position="283"/>
        <end position="301"/>
    </location>
</feature>
<dbReference type="SUPFAM" id="SSF103481">
    <property type="entry name" value="Multidrug resistance efflux transporter EmrE"/>
    <property type="match status" value="1"/>
</dbReference>
<evidence type="ECO:0000313" key="9">
    <source>
        <dbReference type="EMBL" id="KEQ22451.1"/>
    </source>
</evidence>
<keyword evidence="3" id="KW-1003">Cell membrane</keyword>
<keyword evidence="4 7" id="KW-0812">Transmembrane</keyword>
<keyword evidence="6 7" id="KW-0472">Membrane</keyword>
<protein>
    <submittedName>
        <fullName evidence="9">Transporter</fullName>
    </submittedName>
</protein>
<evidence type="ECO:0000256" key="2">
    <source>
        <dbReference type="ARBA" id="ARBA00007362"/>
    </source>
</evidence>
<dbReference type="AlphaFoldDB" id="A0A081NVH8"/>
<evidence type="ECO:0000256" key="1">
    <source>
        <dbReference type="ARBA" id="ARBA00004651"/>
    </source>
</evidence>
<dbReference type="OrthoDB" id="4167046at2"/>
<gene>
    <name evidence="9" type="ORF">ET33_23255</name>
</gene>
<comment type="subcellular location">
    <subcellularLocation>
        <location evidence="1">Cell membrane</location>
        <topology evidence="1">Multi-pass membrane protein</topology>
    </subcellularLocation>
</comment>